<dbReference type="AlphaFoldDB" id="A0A2I0ABF9"/>
<feature type="region of interest" description="Disordered" evidence="1">
    <location>
        <begin position="1"/>
        <end position="24"/>
    </location>
</feature>
<protein>
    <submittedName>
        <fullName evidence="2">Uncharacterized protein</fullName>
    </submittedName>
</protein>
<reference evidence="2 3" key="1">
    <citation type="journal article" date="2017" name="Nature">
        <title>The Apostasia genome and the evolution of orchids.</title>
        <authorList>
            <person name="Zhang G.Q."/>
            <person name="Liu K.W."/>
            <person name="Li Z."/>
            <person name="Lohaus R."/>
            <person name="Hsiao Y.Y."/>
            <person name="Niu S.C."/>
            <person name="Wang J.Y."/>
            <person name="Lin Y.C."/>
            <person name="Xu Q."/>
            <person name="Chen L.J."/>
            <person name="Yoshida K."/>
            <person name="Fujiwara S."/>
            <person name="Wang Z.W."/>
            <person name="Zhang Y.Q."/>
            <person name="Mitsuda N."/>
            <person name="Wang M."/>
            <person name="Liu G.H."/>
            <person name="Pecoraro L."/>
            <person name="Huang H.X."/>
            <person name="Xiao X.J."/>
            <person name="Lin M."/>
            <person name="Wu X.Y."/>
            <person name="Wu W.L."/>
            <person name="Chen Y.Y."/>
            <person name="Chang S.B."/>
            <person name="Sakamoto S."/>
            <person name="Ohme-Takagi M."/>
            <person name="Yagi M."/>
            <person name="Zeng S.J."/>
            <person name="Shen C.Y."/>
            <person name="Yeh C.M."/>
            <person name="Luo Y.B."/>
            <person name="Tsai W.C."/>
            <person name="Van de Peer Y."/>
            <person name="Liu Z.J."/>
        </authorList>
    </citation>
    <scope>NUCLEOTIDE SEQUENCE [LARGE SCALE GENOMIC DNA]</scope>
    <source>
        <strain evidence="3">cv. Shenzhen</strain>
        <tissue evidence="2">Stem</tissue>
    </source>
</reference>
<keyword evidence="3" id="KW-1185">Reference proteome</keyword>
<evidence type="ECO:0000313" key="2">
    <source>
        <dbReference type="EMBL" id="PKA52874.1"/>
    </source>
</evidence>
<sequence length="66" mass="7465">MRKQFQKPSTTLQRTPEGNQNPSSYRAVELCTVAYIKEADLLLGFRRKGGRPAADSLSASRQLLRR</sequence>
<dbReference type="EMBL" id="KZ452001">
    <property type="protein sequence ID" value="PKA52874.1"/>
    <property type="molecule type" value="Genomic_DNA"/>
</dbReference>
<organism evidence="2 3">
    <name type="scientific">Apostasia shenzhenica</name>
    <dbReference type="NCBI Taxonomy" id="1088818"/>
    <lineage>
        <taxon>Eukaryota</taxon>
        <taxon>Viridiplantae</taxon>
        <taxon>Streptophyta</taxon>
        <taxon>Embryophyta</taxon>
        <taxon>Tracheophyta</taxon>
        <taxon>Spermatophyta</taxon>
        <taxon>Magnoliopsida</taxon>
        <taxon>Liliopsida</taxon>
        <taxon>Asparagales</taxon>
        <taxon>Orchidaceae</taxon>
        <taxon>Apostasioideae</taxon>
        <taxon>Apostasia</taxon>
    </lineage>
</organism>
<evidence type="ECO:0000256" key="1">
    <source>
        <dbReference type="SAM" id="MobiDB-lite"/>
    </source>
</evidence>
<dbReference type="Proteomes" id="UP000236161">
    <property type="component" value="Unassembled WGS sequence"/>
</dbReference>
<proteinExistence type="predicted"/>
<gene>
    <name evidence="2" type="ORF">AXF42_Ash001855</name>
</gene>
<name>A0A2I0ABF9_9ASPA</name>
<accession>A0A2I0ABF9</accession>
<evidence type="ECO:0000313" key="3">
    <source>
        <dbReference type="Proteomes" id="UP000236161"/>
    </source>
</evidence>